<dbReference type="GO" id="GO:0016787">
    <property type="term" value="F:hydrolase activity"/>
    <property type="evidence" value="ECO:0007669"/>
    <property type="project" value="UniProtKB-KW"/>
</dbReference>
<protein>
    <submittedName>
        <fullName evidence="2">Dienelactone hydrolase family protein</fullName>
    </submittedName>
</protein>
<dbReference type="SUPFAM" id="SSF53474">
    <property type="entry name" value="alpha/beta-Hydrolases"/>
    <property type="match status" value="1"/>
</dbReference>
<dbReference type="Proteomes" id="UP001214250">
    <property type="component" value="Chromosome 2"/>
</dbReference>
<evidence type="ECO:0000313" key="2">
    <source>
        <dbReference type="EMBL" id="WDE97901.1"/>
    </source>
</evidence>
<dbReference type="InterPro" id="IPR029058">
    <property type="entry name" value="AB_hydrolase_fold"/>
</dbReference>
<sequence>MNIREEEVLVPTATVPMRTVIFRPQEEGEFPGIMLYSEIFQLTGPILRSAQMMAGHGFIVACPEVYYDNLEAGTVLEYDDEGKEVGNNLKWETAIESFDGGAQSLIKFLQKQDYCTGKIGTMGFCLGGHLAFRAALEPEVNACVSFYGTDIHTGTLGKGKNCDTFDRIGELSGETMMVWGRQDPHVPKEGRQLIYNKMCDELVSFTWHEFNAAHAFMRDEGERYNPQLARQCYGMAVDVFTRNLKA</sequence>
<dbReference type="Gene3D" id="3.40.50.1820">
    <property type="entry name" value="alpha/beta hydrolase"/>
    <property type="match status" value="1"/>
</dbReference>
<dbReference type="RefSeq" id="WP_274152570.1">
    <property type="nucleotide sequence ID" value="NZ_CP117812.1"/>
</dbReference>
<dbReference type="PANTHER" id="PTHR47562">
    <property type="match status" value="1"/>
</dbReference>
<keyword evidence="3" id="KW-1185">Reference proteome</keyword>
<dbReference type="EMBL" id="CP117812">
    <property type="protein sequence ID" value="WDE97901.1"/>
    <property type="molecule type" value="Genomic_DNA"/>
</dbReference>
<evidence type="ECO:0000259" key="1">
    <source>
        <dbReference type="Pfam" id="PF01738"/>
    </source>
</evidence>
<keyword evidence="2" id="KW-0378">Hydrolase</keyword>
<dbReference type="InterPro" id="IPR002925">
    <property type="entry name" value="Dienelactn_hydro"/>
</dbReference>
<proteinExistence type="predicted"/>
<feature type="domain" description="Dienelactone hydrolase" evidence="1">
    <location>
        <begin position="17"/>
        <end position="242"/>
    </location>
</feature>
<organism evidence="2 3">
    <name type="scientific">Lentisphaera profundi</name>
    <dbReference type="NCBI Taxonomy" id="1658616"/>
    <lineage>
        <taxon>Bacteria</taxon>
        <taxon>Pseudomonadati</taxon>
        <taxon>Lentisphaerota</taxon>
        <taxon>Lentisphaeria</taxon>
        <taxon>Lentisphaerales</taxon>
        <taxon>Lentisphaeraceae</taxon>
        <taxon>Lentisphaera</taxon>
    </lineage>
</organism>
<dbReference type="PANTHER" id="PTHR47562:SF2">
    <property type="entry name" value="CARBOXYMETHYLENEBUTENOLIDASE-RELATED"/>
    <property type="match status" value="1"/>
</dbReference>
<name>A0ABY7VYN9_9BACT</name>
<accession>A0ABY7VYN9</accession>
<evidence type="ECO:0000313" key="3">
    <source>
        <dbReference type="Proteomes" id="UP001214250"/>
    </source>
</evidence>
<reference evidence="2 3" key="1">
    <citation type="submission" date="2023-02" db="EMBL/GenBank/DDBJ databases">
        <title>Genome sequence of Lentisphaera profundi SAORIC-696.</title>
        <authorList>
            <person name="Kim e."/>
            <person name="Cho J.-C."/>
            <person name="Choi A."/>
            <person name="Kang I."/>
        </authorList>
    </citation>
    <scope>NUCLEOTIDE SEQUENCE [LARGE SCALE GENOMIC DNA]</scope>
    <source>
        <strain evidence="2 3">SAORIC-696</strain>
    </source>
</reference>
<gene>
    <name evidence="2" type="ORF">PQO03_18915</name>
</gene>
<dbReference type="Pfam" id="PF01738">
    <property type="entry name" value="DLH"/>
    <property type="match status" value="1"/>
</dbReference>